<sequence>MKSVKGFGLVELMISMTIGVLLTLAVSQVLIASRVSDNVQDALSQNQENARFSMHFIGKELRMAGYLGCNTLANIEASSIALPDSEADFTRGSSLIVENNVGDENAFDAVNETDVLRIKRGSNNSIRITGDLAADLSSIRVEDNSAGFKQGDFLVVSDCERADVFRVTNTPKAAGEGETKFTYEQGALNSDNRLSNTYGEDSEVFALENLDFFIRDSGRKTHRGSAINSLYVQRRLAGSAGVTGQAIELLEGVEDMQLELGVDNNGDRAVDEYLSADDVADWERVLSVKVRLQMVSSNSAAVNGAGQNFISAAGESLDVSDGRMRRVYTNVFSIRNTLP</sequence>
<comment type="caution">
    <text evidence="2">The sequence shown here is derived from an EMBL/GenBank/DDBJ whole genome shotgun (WGS) entry which is preliminary data.</text>
</comment>
<reference evidence="2" key="1">
    <citation type="submission" date="2020-09" db="EMBL/GenBank/DDBJ databases">
        <authorList>
            <person name="Yoon J.-W."/>
        </authorList>
    </citation>
    <scope>NUCLEOTIDE SEQUENCE</scope>
    <source>
        <strain evidence="2">KMU-158</strain>
    </source>
</reference>
<dbReference type="GO" id="GO:0043683">
    <property type="term" value="P:type IV pilus assembly"/>
    <property type="evidence" value="ECO:0007669"/>
    <property type="project" value="InterPro"/>
</dbReference>
<evidence type="ECO:0000256" key="1">
    <source>
        <dbReference type="SAM" id="Phobius"/>
    </source>
</evidence>
<name>A0A927BZZ6_9GAMM</name>
<keyword evidence="3" id="KW-1185">Reference proteome</keyword>
<dbReference type="Pfam" id="PF07963">
    <property type="entry name" value="N_methyl"/>
    <property type="match status" value="1"/>
</dbReference>
<gene>
    <name evidence="2" type="ORF">IB286_06810</name>
</gene>
<evidence type="ECO:0000313" key="3">
    <source>
        <dbReference type="Proteomes" id="UP000610558"/>
    </source>
</evidence>
<proteinExistence type="predicted"/>
<keyword evidence="1" id="KW-0472">Membrane</keyword>
<organism evidence="2 3">
    <name type="scientific">Spongiibacter pelagi</name>
    <dbReference type="NCBI Taxonomy" id="2760804"/>
    <lineage>
        <taxon>Bacteria</taxon>
        <taxon>Pseudomonadati</taxon>
        <taxon>Pseudomonadota</taxon>
        <taxon>Gammaproteobacteria</taxon>
        <taxon>Cellvibrionales</taxon>
        <taxon>Spongiibacteraceae</taxon>
        <taxon>Spongiibacter</taxon>
    </lineage>
</organism>
<dbReference type="EMBL" id="JACXLD010000003">
    <property type="protein sequence ID" value="MBD2858719.1"/>
    <property type="molecule type" value="Genomic_DNA"/>
</dbReference>
<dbReference type="RefSeq" id="WP_190763851.1">
    <property type="nucleotide sequence ID" value="NZ_JACXLD010000003.1"/>
</dbReference>
<keyword evidence="1" id="KW-1133">Transmembrane helix</keyword>
<keyword evidence="1" id="KW-0812">Transmembrane</keyword>
<dbReference type="Proteomes" id="UP000610558">
    <property type="component" value="Unassembled WGS sequence"/>
</dbReference>
<dbReference type="Pfam" id="PF16074">
    <property type="entry name" value="PilW"/>
    <property type="match status" value="1"/>
</dbReference>
<accession>A0A927BZZ6</accession>
<dbReference type="AlphaFoldDB" id="A0A927BZZ6"/>
<dbReference type="InterPro" id="IPR032092">
    <property type="entry name" value="PilW"/>
</dbReference>
<evidence type="ECO:0000313" key="2">
    <source>
        <dbReference type="EMBL" id="MBD2858719.1"/>
    </source>
</evidence>
<feature type="transmembrane region" description="Helical" evidence="1">
    <location>
        <begin position="12"/>
        <end position="31"/>
    </location>
</feature>
<protein>
    <submittedName>
        <fullName evidence="2">PilW family protein</fullName>
    </submittedName>
</protein>
<dbReference type="InterPro" id="IPR012902">
    <property type="entry name" value="N_methyl_site"/>
</dbReference>